<dbReference type="Proteomes" id="UP000077786">
    <property type="component" value="Unassembled WGS sequence"/>
</dbReference>
<feature type="chain" id="PRO_5008589971" evidence="1">
    <location>
        <begin position="21"/>
        <end position="291"/>
    </location>
</feature>
<feature type="signal peptide" evidence="1">
    <location>
        <begin position="1"/>
        <end position="20"/>
    </location>
</feature>
<proteinExistence type="predicted"/>
<dbReference type="RefSeq" id="WP_064275626.1">
    <property type="nucleotide sequence ID" value="NZ_LUTU01000023.1"/>
</dbReference>
<dbReference type="OrthoDB" id="7218943at2"/>
<comment type="caution">
    <text evidence="2">The sequence shown here is derived from an EMBL/GenBank/DDBJ whole genome shotgun (WGS) entry which is preliminary data.</text>
</comment>
<sequence length="291" mass="32713">MKVWMPLVAALLALAPSLHAQEKLVVQGYSADQTRHAVEEIVQPASGRQIARWDQTVCSQFIGFPAGVEENFQSHLAERFAKYGVHLRANCRIPRLFILATVHEDDLISHILDRDPYLMQGLDTSPVFNDNIRLPSPRVKKALQESYPVRWFADVGIEDAYHMPMHVGPTLMGPAYVHEPLVTSFLGSQTVETIKYMAVTVDLSKMDGVSWPSLYEYVSMIALTNPALKDYDTTESILGSFVQKKQPQQGSFFMTNLDDAIVHQVYSLDPAEDGRSETQKITWDVTASLHH</sequence>
<accession>A0A1B6VGD8</accession>
<organism evidence="2 3">
    <name type="scientific">Gluconobacter cerinus</name>
    <dbReference type="NCBI Taxonomy" id="38307"/>
    <lineage>
        <taxon>Bacteria</taxon>
        <taxon>Pseudomonadati</taxon>
        <taxon>Pseudomonadota</taxon>
        <taxon>Alphaproteobacteria</taxon>
        <taxon>Acetobacterales</taxon>
        <taxon>Acetobacteraceae</taxon>
        <taxon>Gluconobacter</taxon>
    </lineage>
</organism>
<gene>
    <name evidence="2" type="ORF">A0123_03285</name>
</gene>
<protein>
    <submittedName>
        <fullName evidence="2">Uncharacterized protein</fullName>
    </submittedName>
</protein>
<evidence type="ECO:0000313" key="2">
    <source>
        <dbReference type="EMBL" id="OAJ66037.1"/>
    </source>
</evidence>
<evidence type="ECO:0000256" key="1">
    <source>
        <dbReference type="SAM" id="SignalP"/>
    </source>
</evidence>
<reference evidence="2 3" key="1">
    <citation type="submission" date="2016-03" db="EMBL/GenBank/DDBJ databases">
        <title>Draft genome sequence of Gluconobacter cerinus strain CECT 9110.</title>
        <authorList>
            <person name="Sainz F."/>
            <person name="Mas A."/>
            <person name="Torija M.J."/>
        </authorList>
    </citation>
    <scope>NUCLEOTIDE SEQUENCE [LARGE SCALE GENOMIC DNA]</scope>
    <source>
        <strain evidence="2 3">CECT 9110</strain>
    </source>
</reference>
<dbReference type="EMBL" id="LUTU01000023">
    <property type="protein sequence ID" value="OAJ66037.1"/>
    <property type="molecule type" value="Genomic_DNA"/>
</dbReference>
<dbReference type="PATRIC" id="fig|38307.3.peg.3441"/>
<dbReference type="AlphaFoldDB" id="A0A1B6VGD8"/>
<name>A0A1B6VGD8_9PROT</name>
<keyword evidence="1" id="KW-0732">Signal</keyword>
<evidence type="ECO:0000313" key="3">
    <source>
        <dbReference type="Proteomes" id="UP000077786"/>
    </source>
</evidence>